<dbReference type="Gene3D" id="3.30.60.10">
    <property type="entry name" value="Endochitinase-like"/>
    <property type="match status" value="5"/>
</dbReference>
<feature type="region of interest" description="Disordered" evidence="5">
    <location>
        <begin position="224"/>
        <end position="260"/>
    </location>
</feature>
<feature type="domain" description="Chitin-binding type-1" evidence="7">
    <location>
        <begin position="58"/>
        <end position="100"/>
    </location>
</feature>
<evidence type="ECO:0000313" key="8">
    <source>
        <dbReference type="EMBL" id="KAL3343207.1"/>
    </source>
</evidence>
<feature type="domain" description="Chitin-binding type-1" evidence="7">
    <location>
        <begin position="329"/>
        <end position="372"/>
    </location>
</feature>
<evidence type="ECO:0000256" key="4">
    <source>
        <dbReference type="PROSITE-ProRule" id="PRU00261"/>
    </source>
</evidence>
<feature type="signal peptide" evidence="6">
    <location>
        <begin position="1"/>
        <end position="32"/>
    </location>
</feature>
<organism evidence="8 9">
    <name type="scientific">Solanum stoloniferum</name>
    <dbReference type="NCBI Taxonomy" id="62892"/>
    <lineage>
        <taxon>Eukaryota</taxon>
        <taxon>Viridiplantae</taxon>
        <taxon>Streptophyta</taxon>
        <taxon>Embryophyta</taxon>
        <taxon>Tracheophyta</taxon>
        <taxon>Spermatophyta</taxon>
        <taxon>Magnoliopsida</taxon>
        <taxon>eudicotyledons</taxon>
        <taxon>Gunneridae</taxon>
        <taxon>Pentapetalae</taxon>
        <taxon>asterids</taxon>
        <taxon>lamiids</taxon>
        <taxon>Solanales</taxon>
        <taxon>Solanaceae</taxon>
        <taxon>Solanoideae</taxon>
        <taxon>Solaneae</taxon>
        <taxon>Solanum</taxon>
    </lineage>
</organism>
<dbReference type="PROSITE" id="PS00026">
    <property type="entry name" value="CHIT_BIND_I_1"/>
    <property type="match status" value="4"/>
</dbReference>
<feature type="domain" description="Chitin-binding type-1" evidence="7">
    <location>
        <begin position="267"/>
        <end position="310"/>
    </location>
</feature>
<evidence type="ECO:0000313" key="9">
    <source>
        <dbReference type="Proteomes" id="UP001627284"/>
    </source>
</evidence>
<evidence type="ECO:0000256" key="1">
    <source>
        <dbReference type="ARBA" id="ARBA00022669"/>
    </source>
</evidence>
<dbReference type="Proteomes" id="UP001627284">
    <property type="component" value="Unassembled WGS sequence"/>
</dbReference>
<comment type="caution">
    <text evidence="4">Lacks conserved residue(s) required for the propagation of feature annotation.</text>
</comment>
<feature type="disulfide bond" evidence="4">
    <location>
        <begin position="70"/>
        <end position="82"/>
    </location>
</feature>
<dbReference type="InterPro" id="IPR018371">
    <property type="entry name" value="Chitin-binding_1_CS"/>
</dbReference>
<keyword evidence="1 4" id="KW-0147">Chitin-binding</keyword>
<keyword evidence="3 4" id="KW-1015">Disulfide bond</keyword>
<proteinExistence type="predicted"/>
<evidence type="ECO:0000256" key="2">
    <source>
        <dbReference type="ARBA" id="ARBA00022729"/>
    </source>
</evidence>
<sequence>LHQISYVYNKMKETAIGVLALLTLFLLEVVSANELSLPFHLPINETFQGINDASAGDQGRCGMQGHGGKCPTGLCCSIWGWCGITLDYCAPKNCQSQCELPSPPPPPLSPPPPSPPPPSPPPPSPSPPPPPPSPPPPSPPPPSPPPPSPSPPPPPPSPPPPSPSPPPPPPSPPPPPPALPYPQCGLQKGGGKCIKTGECCSIWGWCGITLDYCAPKNCQSQCKLPSPPPPPPSPPPPSPPPPSPPPPSPSPPPPPPSPPPPPPALPYPQCGLQKGGGKCIKTGECCSIWGWCGITLDYCAPKNCQSQCKLPSPPPPPPSPPPPPPALPYPQCGLQKGGGKCIKTGDCCSIWGWCGTTNEYCSPGYCQKQCPGPYPEGRCGWQADGKSCPIGTGQCCSNTGWCGTTSDYCASQHCQSQCNTTTITSPIKNPMRGIQSFMLNVV</sequence>
<feature type="disulfide bond" evidence="4">
    <location>
        <begin position="347"/>
        <end position="361"/>
    </location>
</feature>
<feature type="disulfide bond" evidence="4">
    <location>
        <begin position="199"/>
        <end position="213"/>
    </location>
</feature>
<feature type="disulfide bond" evidence="4">
    <location>
        <begin position="395"/>
        <end position="409"/>
    </location>
</feature>
<protein>
    <recommendedName>
        <fullName evidence="7">Chitin-binding type-1 domain-containing protein</fullName>
    </recommendedName>
</protein>
<feature type="disulfide bond" evidence="4">
    <location>
        <begin position="61"/>
        <end position="76"/>
    </location>
</feature>
<dbReference type="GO" id="GO:0008061">
    <property type="term" value="F:chitin binding"/>
    <property type="evidence" value="ECO:0007669"/>
    <property type="project" value="UniProtKB-UniRule"/>
</dbReference>
<dbReference type="InterPro" id="IPR036861">
    <property type="entry name" value="Endochitinase-like_sf"/>
</dbReference>
<dbReference type="SMART" id="SM00270">
    <property type="entry name" value="ChtBD1"/>
    <property type="match status" value="5"/>
</dbReference>
<feature type="region of interest" description="Disordered" evidence="5">
    <location>
        <begin position="100"/>
        <end position="174"/>
    </location>
</feature>
<feature type="domain" description="Chitin-binding type-1" evidence="7">
    <location>
        <begin position="376"/>
        <end position="420"/>
    </location>
</feature>
<dbReference type="PROSITE" id="PS50941">
    <property type="entry name" value="CHIT_BIND_I_2"/>
    <property type="match status" value="5"/>
</dbReference>
<feature type="non-terminal residue" evidence="8">
    <location>
        <position position="1"/>
    </location>
</feature>
<reference evidence="8 9" key="1">
    <citation type="submission" date="2024-05" db="EMBL/GenBank/DDBJ databases">
        <title>De novo assembly of an allotetraploid wild potato.</title>
        <authorList>
            <person name="Hosaka A.J."/>
        </authorList>
    </citation>
    <scope>NUCLEOTIDE SEQUENCE [LARGE SCALE GENOMIC DNA]</scope>
    <source>
        <tissue evidence="8">Young leaves</tissue>
    </source>
</reference>
<dbReference type="Pfam" id="PF00187">
    <property type="entry name" value="Chitin_bind_1"/>
    <property type="match status" value="5"/>
</dbReference>
<comment type="caution">
    <text evidence="8">The sequence shown here is derived from an EMBL/GenBank/DDBJ whole genome shotgun (WGS) entry which is preliminary data.</text>
</comment>
<keyword evidence="9" id="KW-1185">Reference proteome</keyword>
<dbReference type="SUPFAM" id="SSF57016">
    <property type="entry name" value="Plant lectins/antimicrobial peptides"/>
    <property type="match status" value="5"/>
</dbReference>
<dbReference type="AlphaFoldDB" id="A0ABD2SH65"/>
<feature type="chain" id="PRO_5044745422" description="Chitin-binding type-1 domain-containing protein" evidence="6">
    <location>
        <begin position="33"/>
        <end position="442"/>
    </location>
</feature>
<evidence type="ECO:0000259" key="7">
    <source>
        <dbReference type="PROSITE" id="PS50941"/>
    </source>
</evidence>
<dbReference type="PANTHER" id="PTHR47849:SF6">
    <property type="entry name" value="CHITIN-BINDING LECTIN 1"/>
    <property type="match status" value="1"/>
</dbReference>
<feature type="disulfide bond" evidence="4">
    <location>
        <begin position="94"/>
        <end position="98"/>
    </location>
</feature>
<dbReference type="PRINTS" id="PR01217">
    <property type="entry name" value="PRICHEXTENSN"/>
</dbReference>
<dbReference type="EMBL" id="JBJKTR010000015">
    <property type="protein sequence ID" value="KAL3343207.1"/>
    <property type="molecule type" value="Genomic_DNA"/>
</dbReference>
<evidence type="ECO:0000256" key="6">
    <source>
        <dbReference type="SAM" id="SignalP"/>
    </source>
</evidence>
<keyword evidence="2 6" id="KW-0732">Signal</keyword>
<evidence type="ECO:0000256" key="5">
    <source>
        <dbReference type="SAM" id="MobiDB-lite"/>
    </source>
</evidence>
<gene>
    <name evidence="8" type="ORF">AABB24_026988</name>
</gene>
<feature type="domain" description="Chitin-binding type-1" evidence="7">
    <location>
        <begin position="181"/>
        <end position="224"/>
    </location>
</feature>
<accession>A0ABD2SH65</accession>
<evidence type="ECO:0000256" key="3">
    <source>
        <dbReference type="ARBA" id="ARBA00023157"/>
    </source>
</evidence>
<feature type="disulfide bond" evidence="4">
    <location>
        <begin position="285"/>
        <end position="299"/>
    </location>
</feature>
<feature type="disulfide bond" evidence="4">
    <location>
        <begin position="366"/>
        <end position="370"/>
    </location>
</feature>
<dbReference type="InterPro" id="IPR001002">
    <property type="entry name" value="Chitin-bd_1"/>
</dbReference>
<feature type="disulfide bond" evidence="4">
    <location>
        <begin position="218"/>
        <end position="222"/>
    </location>
</feature>
<feature type="compositionally biased region" description="Pro residues" evidence="5">
    <location>
        <begin position="101"/>
        <end position="174"/>
    </location>
</feature>
<feature type="disulfide bond" evidence="4">
    <location>
        <begin position="414"/>
        <end position="418"/>
    </location>
</feature>
<feature type="disulfide bond" evidence="4">
    <location>
        <begin position="75"/>
        <end position="89"/>
    </location>
</feature>
<name>A0ABD2SH65_9SOLN</name>
<feature type="compositionally biased region" description="Pro residues" evidence="5">
    <location>
        <begin position="225"/>
        <end position="260"/>
    </location>
</feature>
<dbReference type="PANTHER" id="PTHR47849">
    <property type="entry name" value="CHITIN-BINDING LECTIN 1"/>
    <property type="match status" value="1"/>
</dbReference>
<feature type="disulfide bond" evidence="4">
    <location>
        <begin position="304"/>
        <end position="308"/>
    </location>
</feature>
<dbReference type="CDD" id="cd00035">
    <property type="entry name" value="ChtBD1"/>
    <property type="match status" value="3"/>
</dbReference>